<dbReference type="InterPro" id="IPR050706">
    <property type="entry name" value="Cyclic-di-GMP_PDE-like"/>
</dbReference>
<evidence type="ECO:0000313" key="3">
    <source>
        <dbReference type="Proteomes" id="UP000214566"/>
    </source>
</evidence>
<dbReference type="PROSITE" id="PS50883">
    <property type="entry name" value="EAL"/>
    <property type="match status" value="1"/>
</dbReference>
<dbReference type="SMART" id="SM00052">
    <property type="entry name" value="EAL"/>
    <property type="match status" value="1"/>
</dbReference>
<organism evidence="2 3">
    <name type="scientific">Thiomonas delicata</name>
    <name type="common">Thiomonas cuprina</name>
    <dbReference type="NCBI Taxonomy" id="364030"/>
    <lineage>
        <taxon>Bacteria</taxon>
        <taxon>Pseudomonadati</taxon>
        <taxon>Pseudomonadota</taxon>
        <taxon>Betaproteobacteria</taxon>
        <taxon>Burkholderiales</taxon>
        <taxon>Thiomonas</taxon>
    </lineage>
</organism>
<keyword evidence="3" id="KW-1185">Reference proteome</keyword>
<dbReference type="CDD" id="cd01948">
    <property type="entry name" value="EAL"/>
    <property type="match status" value="1"/>
</dbReference>
<dbReference type="RefSeq" id="WP_245845904.1">
    <property type="nucleotide sequence ID" value="NZ_LT592171.1"/>
</dbReference>
<dbReference type="AlphaFoldDB" id="A0A238D6H7"/>
<accession>A0A238D6H7</accession>
<dbReference type="SUPFAM" id="SSF141868">
    <property type="entry name" value="EAL domain-like"/>
    <property type="match status" value="1"/>
</dbReference>
<evidence type="ECO:0000259" key="1">
    <source>
        <dbReference type="PROSITE" id="PS50883"/>
    </source>
</evidence>
<dbReference type="Gene3D" id="3.20.20.450">
    <property type="entry name" value="EAL domain"/>
    <property type="match status" value="1"/>
</dbReference>
<evidence type="ECO:0000313" key="2">
    <source>
        <dbReference type="EMBL" id="SBP88916.1"/>
    </source>
</evidence>
<gene>
    <name evidence="2" type="ORF">THIARS_70536</name>
</gene>
<name>A0A238D6H7_THIDL</name>
<dbReference type="GO" id="GO:0071111">
    <property type="term" value="F:cyclic-guanylate-specific phosphodiesterase activity"/>
    <property type="evidence" value="ECO:0007669"/>
    <property type="project" value="InterPro"/>
</dbReference>
<dbReference type="Pfam" id="PF00563">
    <property type="entry name" value="EAL"/>
    <property type="match status" value="1"/>
</dbReference>
<reference evidence="2 3" key="1">
    <citation type="submission" date="2016-06" db="EMBL/GenBank/DDBJ databases">
        <authorList>
            <person name="Kjaerup R.B."/>
            <person name="Dalgaard T.S."/>
            <person name="Juul-Madsen H.R."/>
        </authorList>
    </citation>
    <scope>NUCLEOTIDE SEQUENCE [LARGE SCALE GENOMIC DNA]</scope>
    <source>
        <strain evidence="2 3">DSM 16361</strain>
    </source>
</reference>
<dbReference type="PANTHER" id="PTHR33121">
    <property type="entry name" value="CYCLIC DI-GMP PHOSPHODIESTERASE PDEF"/>
    <property type="match status" value="1"/>
</dbReference>
<proteinExistence type="predicted"/>
<feature type="domain" description="EAL" evidence="1">
    <location>
        <begin position="34"/>
        <end position="290"/>
    </location>
</feature>
<dbReference type="PANTHER" id="PTHR33121:SF79">
    <property type="entry name" value="CYCLIC DI-GMP PHOSPHODIESTERASE PDED-RELATED"/>
    <property type="match status" value="1"/>
</dbReference>
<dbReference type="Proteomes" id="UP000214566">
    <property type="component" value="Unassembled WGS sequence"/>
</dbReference>
<dbReference type="EMBL" id="FLMQ01000056">
    <property type="protein sequence ID" value="SBP88916.1"/>
    <property type="molecule type" value="Genomic_DNA"/>
</dbReference>
<protein>
    <recommendedName>
        <fullName evidence="1">EAL domain-containing protein</fullName>
    </recommendedName>
</protein>
<dbReference type="InterPro" id="IPR035919">
    <property type="entry name" value="EAL_sf"/>
</dbReference>
<dbReference type="InterPro" id="IPR001633">
    <property type="entry name" value="EAL_dom"/>
</dbReference>
<sequence>MGAPAMGLGLPRCEAEYVPPSGWLHERSGGRLMDVFPRAHVRWALQERRLRVAYQPILRADDLQIIGHEALARMLTQQGSVLDAEAFIDVASEIGLEPRIDADITSQVMSAATRPGPFAASHGKLFLNCSSAFLLQPSCVEQLLDHHRRWLEAWPGVPKDSTPWVLEITERHLDTDPGRLQSNLAPLLDLGFELALDDFGSNHSAFPYLLELPIRYLKFDKTLVQAAADNQRGAQILRRLHDMAEDLGIIGIAEGIERKEQLDKVRAIGIVWCQGYLWGQARGLLDMPAG</sequence>